<evidence type="ECO:0000256" key="2">
    <source>
        <dbReference type="ARBA" id="ARBA00009575"/>
    </source>
</evidence>
<evidence type="ECO:0000313" key="10">
    <source>
        <dbReference type="EMBL" id="CAD6993938.1"/>
    </source>
</evidence>
<evidence type="ECO:0000256" key="5">
    <source>
        <dbReference type="ARBA" id="ARBA00022792"/>
    </source>
</evidence>
<keyword evidence="7" id="KW-0496">Mitochondrion</keyword>
<evidence type="ECO:0000256" key="8">
    <source>
        <dbReference type="ARBA" id="ARBA00023136"/>
    </source>
</evidence>
<proteinExistence type="inferred from homology"/>
<dbReference type="Pfam" id="PF12597">
    <property type="entry name" value="Cox20"/>
    <property type="match status" value="1"/>
</dbReference>
<evidence type="ECO:0000256" key="4">
    <source>
        <dbReference type="ARBA" id="ARBA00022692"/>
    </source>
</evidence>
<dbReference type="OrthoDB" id="14603at2759"/>
<dbReference type="PANTHER" id="PTHR31586:SF1">
    <property type="entry name" value="CYTOCHROME C OXIDASE ASSEMBLY PROTEIN COX20, MITOCHONDRIAL"/>
    <property type="match status" value="1"/>
</dbReference>
<sequence>MADPRLMPEEELPKRELKVFGRDVSQIPCFRNSFLYGIGGGVALGIATFLGTSRTRLSTHVGFGTFFTGTFTYWIVCRYQWSKTRFEYQQLKEAMRKQALHEGTEVERQLLEDA</sequence>
<evidence type="ECO:0000256" key="6">
    <source>
        <dbReference type="ARBA" id="ARBA00022989"/>
    </source>
</evidence>
<evidence type="ECO:0000256" key="1">
    <source>
        <dbReference type="ARBA" id="ARBA00004273"/>
    </source>
</evidence>
<name>A0A811U6F6_CERCA</name>
<dbReference type="KEGG" id="ccat:101456848"/>
<keyword evidence="8 9" id="KW-0472">Membrane</keyword>
<keyword evidence="6 9" id="KW-1133">Transmembrane helix</keyword>
<dbReference type="InterPro" id="IPR022533">
    <property type="entry name" value="Cox20"/>
</dbReference>
<evidence type="ECO:0000256" key="7">
    <source>
        <dbReference type="ARBA" id="ARBA00023128"/>
    </source>
</evidence>
<keyword evidence="4 9" id="KW-0812">Transmembrane</keyword>
<evidence type="ECO:0000256" key="3">
    <source>
        <dbReference type="ARBA" id="ARBA00017689"/>
    </source>
</evidence>
<dbReference type="GO" id="GO:0033617">
    <property type="term" value="P:mitochondrial respiratory chain complex IV assembly"/>
    <property type="evidence" value="ECO:0007669"/>
    <property type="project" value="InterPro"/>
</dbReference>
<comment type="similarity">
    <text evidence="2">Belongs to the COX20 family.</text>
</comment>
<organism evidence="10 11">
    <name type="scientific">Ceratitis capitata</name>
    <name type="common">Mediterranean fruit fly</name>
    <name type="synonym">Tephritis capitata</name>
    <dbReference type="NCBI Taxonomy" id="7213"/>
    <lineage>
        <taxon>Eukaryota</taxon>
        <taxon>Metazoa</taxon>
        <taxon>Ecdysozoa</taxon>
        <taxon>Arthropoda</taxon>
        <taxon>Hexapoda</taxon>
        <taxon>Insecta</taxon>
        <taxon>Pterygota</taxon>
        <taxon>Neoptera</taxon>
        <taxon>Endopterygota</taxon>
        <taxon>Diptera</taxon>
        <taxon>Brachycera</taxon>
        <taxon>Muscomorpha</taxon>
        <taxon>Tephritoidea</taxon>
        <taxon>Tephritidae</taxon>
        <taxon>Ceratitis</taxon>
        <taxon>Ceratitis</taxon>
    </lineage>
</organism>
<dbReference type="GO" id="GO:0005743">
    <property type="term" value="C:mitochondrial inner membrane"/>
    <property type="evidence" value="ECO:0007669"/>
    <property type="project" value="UniProtKB-SubCell"/>
</dbReference>
<dbReference type="Proteomes" id="UP000606786">
    <property type="component" value="Unassembled WGS sequence"/>
</dbReference>
<protein>
    <recommendedName>
        <fullName evidence="3">Cytochrome c oxidase assembly protein COX20, mitochondrial</fullName>
    </recommendedName>
</protein>
<reference evidence="10" key="1">
    <citation type="submission" date="2020-11" db="EMBL/GenBank/DDBJ databases">
        <authorList>
            <person name="Whitehead M."/>
        </authorList>
    </citation>
    <scope>NUCLEOTIDE SEQUENCE</scope>
    <source>
        <strain evidence="10">EGII</strain>
    </source>
</reference>
<dbReference type="EMBL" id="CAJHJT010000001">
    <property type="protein sequence ID" value="CAD6993938.1"/>
    <property type="molecule type" value="Genomic_DNA"/>
</dbReference>
<keyword evidence="5" id="KW-0999">Mitochondrion inner membrane</keyword>
<dbReference type="PANTHER" id="PTHR31586">
    <property type="entry name" value="CYTOCHROME C OXIDASE PROTEIN 20"/>
    <property type="match status" value="1"/>
</dbReference>
<dbReference type="PRINTS" id="PR02049">
    <property type="entry name" value="PROTEINF36A"/>
</dbReference>
<accession>A0A811U6F6</accession>
<gene>
    <name evidence="10" type="ORF">CCAP1982_LOCUS2724</name>
</gene>
<comment type="caution">
    <text evidence="10">The sequence shown here is derived from an EMBL/GenBank/DDBJ whole genome shotgun (WGS) entry which is preliminary data.</text>
</comment>
<evidence type="ECO:0000256" key="9">
    <source>
        <dbReference type="SAM" id="Phobius"/>
    </source>
</evidence>
<comment type="subcellular location">
    <subcellularLocation>
        <location evidence="1">Mitochondrion inner membrane</location>
    </subcellularLocation>
</comment>
<dbReference type="AlphaFoldDB" id="A0A811U6F6"/>
<keyword evidence="11" id="KW-1185">Reference proteome</keyword>
<feature type="transmembrane region" description="Helical" evidence="9">
    <location>
        <begin position="34"/>
        <end position="51"/>
    </location>
</feature>
<feature type="transmembrane region" description="Helical" evidence="9">
    <location>
        <begin position="57"/>
        <end position="76"/>
    </location>
</feature>
<evidence type="ECO:0000313" key="11">
    <source>
        <dbReference type="Proteomes" id="UP000606786"/>
    </source>
</evidence>